<dbReference type="SUPFAM" id="SSF81301">
    <property type="entry name" value="Nucleotidyltransferase"/>
    <property type="match status" value="1"/>
</dbReference>
<dbReference type="InterPro" id="IPR043519">
    <property type="entry name" value="NT_sf"/>
</dbReference>
<evidence type="ECO:0000259" key="2">
    <source>
        <dbReference type="Pfam" id="PF13427"/>
    </source>
</evidence>
<dbReference type="InterPro" id="IPR041633">
    <property type="entry name" value="Polbeta"/>
</dbReference>
<proteinExistence type="predicted"/>
<dbReference type="OrthoDB" id="5643411at2"/>
<sequence length="254" mass="29846">MDDKIKVSCYLSLLENKLKSLLKDKLVGLYVHGSFAQGSFKWERSDIDILAVVDGNLSTTIKQDLLKIFRELKPHGPKKEIEISFLDTNKLKSDKHPYHFEFHYSPYWYMNMCENHWQINTNKIKEDPDLAGHIMNLRSKGIVLLGPAIEDVFPKITEKDFIDSLNYDESDAPVNIVDTIMNLCRSQYYYTNSKLVSKLEGLKWMMNEKPYMNEFLEQIHLLYENDKVEIPESLVPRAIEFKEYILIERNKTNK</sequence>
<dbReference type="Proteomes" id="UP000243605">
    <property type="component" value="Unassembled WGS sequence"/>
</dbReference>
<dbReference type="RefSeq" id="WP_091476404.1">
    <property type="nucleotide sequence ID" value="NZ_FOIT01000007.1"/>
</dbReference>
<name>A0A662Z5I9_9STAP</name>
<feature type="domain" description="Polymerase beta nucleotidyltransferase" evidence="3">
    <location>
        <begin position="16"/>
        <end position="90"/>
    </location>
</feature>
<evidence type="ECO:0000259" key="3">
    <source>
        <dbReference type="Pfam" id="PF18765"/>
    </source>
</evidence>
<feature type="domain" description="Adenylyltransferase AadA C-terminal" evidence="2">
    <location>
        <begin position="151"/>
        <end position="244"/>
    </location>
</feature>
<gene>
    <name evidence="4" type="ORF">SAMN05192557_1934</name>
</gene>
<dbReference type="InterPro" id="IPR025184">
    <property type="entry name" value="AadA_C"/>
</dbReference>
<accession>A0A662Z5I9</accession>
<dbReference type="Gene3D" id="3.30.460.10">
    <property type="entry name" value="Beta Polymerase, domain 2"/>
    <property type="match status" value="1"/>
</dbReference>
<evidence type="ECO:0000256" key="1">
    <source>
        <dbReference type="ARBA" id="ARBA00022679"/>
    </source>
</evidence>
<dbReference type="EMBL" id="FOIT01000007">
    <property type="protein sequence ID" value="SEW17294.1"/>
    <property type="molecule type" value="Genomic_DNA"/>
</dbReference>
<keyword evidence="1 4" id="KW-0808">Transferase</keyword>
<dbReference type="Pfam" id="PF13427">
    <property type="entry name" value="AadA_C"/>
    <property type="match status" value="1"/>
</dbReference>
<dbReference type="Pfam" id="PF18765">
    <property type="entry name" value="Polbeta"/>
    <property type="match status" value="1"/>
</dbReference>
<keyword evidence="5" id="KW-1185">Reference proteome</keyword>
<keyword evidence="4" id="KW-0548">Nucleotidyltransferase</keyword>
<organism evidence="4 5">
    <name type="scientific">Aliicoccus persicus</name>
    <dbReference type="NCBI Taxonomy" id="930138"/>
    <lineage>
        <taxon>Bacteria</taxon>
        <taxon>Bacillati</taxon>
        <taxon>Bacillota</taxon>
        <taxon>Bacilli</taxon>
        <taxon>Bacillales</taxon>
        <taxon>Staphylococcaceae</taxon>
        <taxon>Aliicoccus</taxon>
    </lineage>
</organism>
<dbReference type="GO" id="GO:0016779">
    <property type="term" value="F:nucleotidyltransferase activity"/>
    <property type="evidence" value="ECO:0007669"/>
    <property type="project" value="UniProtKB-KW"/>
</dbReference>
<dbReference type="AlphaFoldDB" id="A0A662Z5I9"/>
<reference evidence="4 5" key="1">
    <citation type="submission" date="2016-10" db="EMBL/GenBank/DDBJ databases">
        <authorList>
            <person name="Varghese N."/>
            <person name="Submissions S."/>
        </authorList>
    </citation>
    <scope>NUCLEOTIDE SEQUENCE [LARGE SCALE GENOMIC DNA]</scope>
    <source>
        <strain evidence="4 5">IBRC-M10081</strain>
    </source>
</reference>
<protein>
    <submittedName>
        <fullName evidence="4">Streptomycin 3-adenylyltransferase</fullName>
    </submittedName>
</protein>
<evidence type="ECO:0000313" key="5">
    <source>
        <dbReference type="Proteomes" id="UP000243605"/>
    </source>
</evidence>
<dbReference type="CDD" id="cd05403">
    <property type="entry name" value="NT_KNTase_like"/>
    <property type="match status" value="1"/>
</dbReference>
<evidence type="ECO:0000313" key="4">
    <source>
        <dbReference type="EMBL" id="SEW17294.1"/>
    </source>
</evidence>